<dbReference type="HOGENOM" id="CLU_015076_0_0_11"/>
<evidence type="ECO:0000256" key="1">
    <source>
        <dbReference type="ARBA" id="ARBA00010646"/>
    </source>
</evidence>
<feature type="domain" description="Ricin B lectin" evidence="3">
    <location>
        <begin position="740"/>
        <end position="882"/>
    </location>
</feature>
<organism evidence="4 5">
    <name type="scientific">Alloscardovia omnicolens F0580</name>
    <dbReference type="NCBI Taxonomy" id="1321816"/>
    <lineage>
        <taxon>Bacteria</taxon>
        <taxon>Bacillati</taxon>
        <taxon>Actinomycetota</taxon>
        <taxon>Actinomycetes</taxon>
        <taxon>Bifidobacteriales</taxon>
        <taxon>Bifidobacteriaceae</taxon>
        <taxon>Alloscardovia</taxon>
    </lineage>
</organism>
<dbReference type="InterPro" id="IPR002053">
    <property type="entry name" value="Glyco_hydro_25"/>
</dbReference>
<dbReference type="PROSITE" id="PS50231">
    <property type="entry name" value="RICIN_B_LECTIN"/>
    <property type="match status" value="3"/>
</dbReference>
<dbReference type="STRING" id="419015.HMPREF3214_01363"/>
<name>U1SHS9_9BIFI</name>
<dbReference type="InterPro" id="IPR035992">
    <property type="entry name" value="Ricin_B-like_lectins"/>
</dbReference>
<keyword evidence="4" id="KW-0378">Hydrolase</keyword>
<dbReference type="EMBL" id="AWSI01000012">
    <property type="protein sequence ID" value="ERH31503.1"/>
    <property type="molecule type" value="Genomic_DNA"/>
</dbReference>
<dbReference type="Gene3D" id="3.20.20.80">
    <property type="entry name" value="Glycosidases"/>
    <property type="match status" value="1"/>
</dbReference>
<dbReference type="SMART" id="SM00458">
    <property type="entry name" value="RICIN"/>
    <property type="match status" value="3"/>
</dbReference>
<feature type="region of interest" description="Disordered" evidence="2">
    <location>
        <begin position="133"/>
        <end position="165"/>
    </location>
</feature>
<dbReference type="AlphaFoldDB" id="U1SHS9"/>
<gene>
    <name evidence="4" type="ORF">HMPREF9244_00373</name>
</gene>
<dbReference type="PROSITE" id="PS51904">
    <property type="entry name" value="GLYCOSYL_HYDROL_F25_2"/>
    <property type="match status" value="1"/>
</dbReference>
<comment type="similarity">
    <text evidence="1">Belongs to the glycosyl hydrolase 25 family.</text>
</comment>
<feature type="compositionally biased region" description="Acidic residues" evidence="2">
    <location>
        <begin position="133"/>
        <end position="142"/>
    </location>
</feature>
<evidence type="ECO:0000313" key="5">
    <source>
        <dbReference type="Proteomes" id="UP000016519"/>
    </source>
</evidence>
<dbReference type="PATRIC" id="fig|1321816.3.peg.320"/>
<dbReference type="PANTHER" id="PTHR34135">
    <property type="entry name" value="LYSOZYME"/>
    <property type="match status" value="1"/>
</dbReference>
<evidence type="ECO:0000313" key="4">
    <source>
        <dbReference type="EMBL" id="ERH31503.1"/>
    </source>
</evidence>
<keyword evidence="5" id="KW-1185">Reference proteome</keyword>
<dbReference type="InterPro" id="IPR017853">
    <property type="entry name" value="GH"/>
</dbReference>
<evidence type="ECO:0000259" key="3">
    <source>
        <dbReference type="SMART" id="SM00458"/>
    </source>
</evidence>
<comment type="caution">
    <text evidence="4">The sequence shown here is derived from an EMBL/GenBank/DDBJ whole genome shotgun (WGS) entry which is preliminary data.</text>
</comment>
<dbReference type="RefSeq" id="WP_021617521.1">
    <property type="nucleotide sequence ID" value="NZ_KE952643.1"/>
</dbReference>
<dbReference type="Gene3D" id="2.80.10.50">
    <property type="match status" value="4"/>
</dbReference>
<dbReference type="InterPro" id="IPR000772">
    <property type="entry name" value="Ricin_B_lectin"/>
</dbReference>
<dbReference type="SUPFAM" id="SSF50370">
    <property type="entry name" value="Ricin B-like lectins"/>
    <property type="match status" value="3"/>
</dbReference>
<feature type="domain" description="Ricin B lectin" evidence="3">
    <location>
        <begin position="397"/>
        <end position="538"/>
    </location>
</feature>
<proteinExistence type="inferred from homology"/>
<dbReference type="Pfam" id="PF01183">
    <property type="entry name" value="Glyco_hydro_25"/>
    <property type="match status" value="1"/>
</dbReference>
<dbReference type="SUPFAM" id="SSF51445">
    <property type="entry name" value="(Trans)glycosidases"/>
    <property type="match status" value="1"/>
</dbReference>
<feature type="domain" description="Ricin B lectin" evidence="3">
    <location>
        <begin position="542"/>
        <end position="684"/>
    </location>
</feature>
<dbReference type="GO" id="GO:0009253">
    <property type="term" value="P:peptidoglycan catabolic process"/>
    <property type="evidence" value="ECO:0007669"/>
    <property type="project" value="InterPro"/>
</dbReference>
<evidence type="ECO:0000256" key="2">
    <source>
        <dbReference type="SAM" id="MobiDB-lite"/>
    </source>
</evidence>
<dbReference type="CDD" id="cd00161">
    <property type="entry name" value="beta-trefoil_Ricin-like"/>
    <property type="match status" value="3"/>
</dbReference>
<dbReference type="Pfam" id="PF14200">
    <property type="entry name" value="RicinB_lectin_2"/>
    <property type="match status" value="3"/>
</dbReference>
<dbReference type="GO" id="GO:0016052">
    <property type="term" value="P:carbohydrate catabolic process"/>
    <property type="evidence" value="ECO:0007669"/>
    <property type="project" value="TreeGrafter"/>
</dbReference>
<sequence length="885" mass="96955">MRVFFAVLTSLATIFSPQLSSQVQTYVSNTSTIHTVAEQADATREHDIVEARAQEQKLPEDIADSISNGDTVVSSEYVAKDDGTLVYAQTGEKVTDPKIVGTQEEVPDPLARTNGESFIPVSVEAAREIIDDADTSEEEIPQQEDTPQNPDRENSAQQDDPTQLQASSAAYIASAPSVRSVGNWSSNYGAKWGSYNGQQAFFEGDGSLFVVPASKVIDVSEWQGDINWDAVKADGVQGAIIRIGYGTDATDKKALRNLREVQRVGLPFGVYLYSYASNWSEAWAEGSNVVSILKKAGITSSEQMSMPIFYDLENWTYAGHKHPTSPAVYDTIVNNFFMSVQLSGYGKVSVYSYTSFLKSVLNTSNIHSRTSWVASYGSSPRFVINSYEKGWQYTSTGSVNGISGNVDLNAYRFNVQNTSNLNGTKPKTSPSSSAFQASSLTKVTVPDGEYYINSSMLDVASIDTYNQSLNQNNSIVLHRYAHAKSQKYRFVKQSDGSYTIINSASGLALDVQSGQARNDARVILWSPNGGNNQRWFIRDAGNGYIIQSALGNFVLDVQSAGKSDNTPIILYEPGHSNMNQRFILSSTRALPTGLDVTIRSVLNGNMTVSAASGKATLGAQLKLGNYKSSADQKYKLFEVGNGIYTIQNSGTGYVVDIYGASRAVSTPVDLYANKSSAWQRWAAIFNANNQVAFSSVLSAKNIEVYGGRAYQDTSIRTADPSFASHQFWAVYPENQDVIPNGIYSIQNNTHRNITLDVYGAFKNDATAVDVYTARNGSKNQQWRVVNQKNGYIKLFDVNSGKPLDVYGEFSRAGTDTIIYSDRQDARNQLWKPVKQANGSFTIESALSSSLVLDIYGGHVQSGTKVIVYTKAPYAGNQQWYFKRIS</sequence>
<accession>U1SHS9</accession>
<reference evidence="4 5" key="1">
    <citation type="submission" date="2013-08" db="EMBL/GenBank/DDBJ databases">
        <authorList>
            <person name="Weinstock G."/>
            <person name="Sodergren E."/>
            <person name="Wylie T."/>
            <person name="Fulton L."/>
            <person name="Fulton R."/>
            <person name="Fronick C."/>
            <person name="O'Laughlin M."/>
            <person name="Godfrey J."/>
            <person name="Miner T."/>
            <person name="Herter B."/>
            <person name="Appelbaum E."/>
            <person name="Cordes M."/>
            <person name="Lek S."/>
            <person name="Wollam A."/>
            <person name="Pepin K.H."/>
            <person name="Palsikar V.B."/>
            <person name="Mitreva M."/>
            <person name="Wilson R.K."/>
        </authorList>
    </citation>
    <scope>NUCLEOTIDE SEQUENCE [LARGE SCALE GENOMIC DNA]</scope>
    <source>
        <strain evidence="4 5">F0580</strain>
    </source>
</reference>
<dbReference type="GO" id="GO:0003796">
    <property type="term" value="F:lysozyme activity"/>
    <property type="evidence" value="ECO:0007669"/>
    <property type="project" value="InterPro"/>
</dbReference>
<feature type="compositionally biased region" description="Polar residues" evidence="2">
    <location>
        <begin position="143"/>
        <end position="165"/>
    </location>
</feature>
<dbReference type="Proteomes" id="UP000016519">
    <property type="component" value="Unassembled WGS sequence"/>
</dbReference>
<protein>
    <submittedName>
        <fullName evidence="4">Glycosyl hydrolase family 25</fullName>
    </submittedName>
</protein>
<dbReference type="CDD" id="cd06414">
    <property type="entry name" value="GH25_LytC-like"/>
    <property type="match status" value="1"/>
</dbReference>
<dbReference type="PANTHER" id="PTHR34135:SF2">
    <property type="entry name" value="LYSOZYME"/>
    <property type="match status" value="1"/>
</dbReference>
<dbReference type="GO" id="GO:0016998">
    <property type="term" value="P:cell wall macromolecule catabolic process"/>
    <property type="evidence" value="ECO:0007669"/>
    <property type="project" value="InterPro"/>
</dbReference>